<dbReference type="PANTHER" id="PTHR34229:SF1">
    <property type="entry name" value="METAL TRANSPORT PROTEIN HI_1621-RELATED"/>
    <property type="match status" value="1"/>
</dbReference>
<dbReference type="Pfam" id="PF01891">
    <property type="entry name" value="CbiM"/>
    <property type="match status" value="1"/>
</dbReference>
<evidence type="ECO:0000256" key="7">
    <source>
        <dbReference type="SAM" id="Phobius"/>
    </source>
</evidence>
<feature type="transmembrane region" description="Helical" evidence="7">
    <location>
        <begin position="12"/>
        <end position="31"/>
    </location>
</feature>
<feature type="transmembrane region" description="Helical" evidence="7">
    <location>
        <begin position="113"/>
        <end position="132"/>
    </location>
</feature>
<evidence type="ECO:0008006" key="9">
    <source>
        <dbReference type="Google" id="ProtNLM"/>
    </source>
</evidence>
<keyword evidence="4 7" id="KW-0812">Transmembrane</keyword>
<keyword evidence="3" id="KW-1003">Cell membrane</keyword>
<evidence type="ECO:0000256" key="4">
    <source>
        <dbReference type="ARBA" id="ARBA00022692"/>
    </source>
</evidence>
<keyword evidence="5 7" id="KW-1133">Transmembrane helix</keyword>
<sequence>MHIPDGLLNPTTIIFLWVIVIVVMILGYFKIGKIFEKEDSEKLVPYIGVLAAVIFAFQFVNYPVPGGTSGHLIGGTLIAIILGPWASVIILFLVLVVQSLFGDGGILAMGANAFNMGIIGGIVGFYVVVFIVKILNKTSIRKELKVSIATAIGAYISIILAAFICAIELGVSGAIPYGIAIPAMVYWHLLIGIGEAIISSLIIFYIYRVKPDLITTEPIMMNKVI</sequence>
<feature type="transmembrane region" description="Helical" evidence="7">
    <location>
        <begin position="43"/>
        <end position="64"/>
    </location>
</feature>
<organism evidence="8">
    <name type="scientific">marine sediment metagenome</name>
    <dbReference type="NCBI Taxonomy" id="412755"/>
    <lineage>
        <taxon>unclassified sequences</taxon>
        <taxon>metagenomes</taxon>
        <taxon>ecological metagenomes</taxon>
    </lineage>
</organism>
<proteinExistence type="predicted"/>
<dbReference type="AlphaFoldDB" id="X1DRG5"/>
<feature type="transmembrane region" description="Helical" evidence="7">
    <location>
        <begin position="152"/>
        <end position="179"/>
    </location>
</feature>
<feature type="transmembrane region" description="Helical" evidence="7">
    <location>
        <begin position="76"/>
        <end position="101"/>
    </location>
</feature>
<evidence type="ECO:0000313" key="8">
    <source>
        <dbReference type="EMBL" id="GAH10855.1"/>
    </source>
</evidence>
<dbReference type="PANTHER" id="PTHR34229">
    <property type="entry name" value="METAL TRANSPORT PROTEIN HI_1621-RELATED"/>
    <property type="match status" value="1"/>
</dbReference>
<evidence type="ECO:0000256" key="3">
    <source>
        <dbReference type="ARBA" id="ARBA00022475"/>
    </source>
</evidence>
<name>X1DRG5_9ZZZZ</name>
<protein>
    <recommendedName>
        <fullName evidence="9">PDGLE domain-containing protein</fullName>
    </recommendedName>
</protein>
<dbReference type="Gene3D" id="1.10.1760.20">
    <property type="match status" value="1"/>
</dbReference>
<keyword evidence="2" id="KW-0813">Transport</keyword>
<comment type="caution">
    <text evidence="8">The sequence shown here is derived from an EMBL/GenBank/DDBJ whole genome shotgun (WGS) entry which is preliminary data.</text>
</comment>
<keyword evidence="6 7" id="KW-0472">Membrane</keyword>
<evidence type="ECO:0000256" key="5">
    <source>
        <dbReference type="ARBA" id="ARBA00022989"/>
    </source>
</evidence>
<gene>
    <name evidence="8" type="ORF">S01H4_52197</name>
</gene>
<evidence type="ECO:0000256" key="2">
    <source>
        <dbReference type="ARBA" id="ARBA00022448"/>
    </source>
</evidence>
<comment type="subcellular location">
    <subcellularLocation>
        <location evidence="1">Cell membrane</location>
        <topology evidence="1">Multi-pass membrane protein</topology>
    </subcellularLocation>
</comment>
<evidence type="ECO:0000256" key="1">
    <source>
        <dbReference type="ARBA" id="ARBA00004651"/>
    </source>
</evidence>
<accession>X1DRG5</accession>
<dbReference type="EMBL" id="BART01029796">
    <property type="protein sequence ID" value="GAH10855.1"/>
    <property type="molecule type" value="Genomic_DNA"/>
</dbReference>
<dbReference type="GO" id="GO:0005886">
    <property type="term" value="C:plasma membrane"/>
    <property type="evidence" value="ECO:0007669"/>
    <property type="project" value="UniProtKB-SubCell"/>
</dbReference>
<dbReference type="InterPro" id="IPR002751">
    <property type="entry name" value="CbiM/NikMN"/>
</dbReference>
<dbReference type="GO" id="GO:0000041">
    <property type="term" value="P:transition metal ion transport"/>
    <property type="evidence" value="ECO:0007669"/>
    <property type="project" value="InterPro"/>
</dbReference>
<reference evidence="8" key="1">
    <citation type="journal article" date="2014" name="Front. Microbiol.">
        <title>High frequency of phylogenetically diverse reductive dehalogenase-homologous genes in deep subseafloor sedimentary metagenomes.</title>
        <authorList>
            <person name="Kawai M."/>
            <person name="Futagami T."/>
            <person name="Toyoda A."/>
            <person name="Takaki Y."/>
            <person name="Nishi S."/>
            <person name="Hori S."/>
            <person name="Arai W."/>
            <person name="Tsubouchi T."/>
            <person name="Morono Y."/>
            <person name="Uchiyama I."/>
            <person name="Ito T."/>
            <person name="Fujiyama A."/>
            <person name="Inagaki F."/>
            <person name="Takami H."/>
        </authorList>
    </citation>
    <scope>NUCLEOTIDE SEQUENCE</scope>
    <source>
        <strain evidence="8">Expedition CK06-06</strain>
    </source>
</reference>
<evidence type="ECO:0000256" key="6">
    <source>
        <dbReference type="ARBA" id="ARBA00023136"/>
    </source>
</evidence>
<feature type="non-terminal residue" evidence="8">
    <location>
        <position position="225"/>
    </location>
</feature>
<feature type="transmembrane region" description="Helical" evidence="7">
    <location>
        <begin position="185"/>
        <end position="207"/>
    </location>
</feature>